<dbReference type="PRINTS" id="PR00492">
    <property type="entry name" value="RHOGDI"/>
</dbReference>
<sequence length="254" mass="28075">MLGLDVCEAGGQLLELLWLALCYRDIMADKEGVTLSLEEEEDADVALAYKTPEKKSLREIQELDPGDESLRKYKQALLGAIPAAVDASVPNVQVTRLTLMCEQAPGPITMDLTGDLEVLRGRAFVLKEGVDYRVKVSFKVNREIVCGLRCLHLTYRRGRPGEWGRGGGGGLCCLGPAHLSAPPSSSLPVDRDVFMVGSYAPRAEEYEVVTPAEEAPRGWLARGSYHVRSLVTDDDKTEHLSWEWGLCIKKTWED</sequence>
<dbReference type="GO" id="GO:0005829">
    <property type="term" value="C:cytosol"/>
    <property type="evidence" value="ECO:0007669"/>
    <property type="project" value="TreeGrafter"/>
</dbReference>
<dbReference type="InterPro" id="IPR014756">
    <property type="entry name" value="Ig_E-set"/>
</dbReference>
<feature type="non-terminal residue" evidence="5">
    <location>
        <position position="254"/>
    </location>
</feature>
<gene>
    <name evidence="5" type="primary">ARHGDIG</name>
    <name evidence="5" type="ORF">FQV18_0007267</name>
</gene>
<feature type="non-terminal residue" evidence="5">
    <location>
        <position position="1"/>
    </location>
</feature>
<accession>A0A8S9EL54</accession>
<comment type="similarity">
    <text evidence="2">Belongs to the Rho GDI family.</text>
</comment>
<dbReference type="Proteomes" id="UP000818537">
    <property type="component" value="Unassembled WGS sequence"/>
</dbReference>
<comment type="subcellular location">
    <subcellularLocation>
        <location evidence="1">Cytoplasm</location>
    </subcellularLocation>
</comment>
<dbReference type="InterPro" id="IPR000406">
    <property type="entry name" value="Rho_GDI"/>
</dbReference>
<evidence type="ECO:0000313" key="6">
    <source>
        <dbReference type="Proteomes" id="UP000818537"/>
    </source>
</evidence>
<comment type="caution">
    <text evidence="5">The sequence shown here is derived from an EMBL/GenBank/DDBJ whole genome shotgun (WGS) entry which is preliminary data.</text>
</comment>
<dbReference type="PANTHER" id="PTHR10980">
    <property type="entry name" value="RHO GDP-DISSOCIATION INHIBITOR"/>
    <property type="match status" value="1"/>
</dbReference>
<name>A0A8S9EL54_EUDMI</name>
<dbReference type="InterPro" id="IPR024792">
    <property type="entry name" value="RhoGDI_dom_sf"/>
</dbReference>
<organism evidence="5 6">
    <name type="scientific">Eudyptula minor novaehollandiae</name>
    <name type="common">Australian little penguin</name>
    <dbReference type="NCBI Taxonomy" id="2052820"/>
    <lineage>
        <taxon>Eukaryota</taxon>
        <taxon>Metazoa</taxon>
        <taxon>Chordata</taxon>
        <taxon>Craniata</taxon>
        <taxon>Vertebrata</taxon>
        <taxon>Euteleostomi</taxon>
        <taxon>Archelosauria</taxon>
        <taxon>Archosauria</taxon>
        <taxon>Dinosauria</taxon>
        <taxon>Saurischia</taxon>
        <taxon>Theropoda</taxon>
        <taxon>Coelurosauria</taxon>
        <taxon>Aves</taxon>
        <taxon>Neognathae</taxon>
        <taxon>Neoaves</taxon>
        <taxon>Aequornithes</taxon>
        <taxon>Sphenisciformes</taxon>
        <taxon>Spheniscidae</taxon>
        <taxon>Eudyptula</taxon>
    </lineage>
</organism>
<evidence type="ECO:0000256" key="3">
    <source>
        <dbReference type="ARBA" id="ARBA00022468"/>
    </source>
</evidence>
<protein>
    <submittedName>
        <fullName evidence="5">Rho GDP-dissociation inhibitor 3</fullName>
    </submittedName>
</protein>
<dbReference type="GO" id="GO:0016020">
    <property type="term" value="C:membrane"/>
    <property type="evidence" value="ECO:0007669"/>
    <property type="project" value="TreeGrafter"/>
</dbReference>
<keyword evidence="4" id="KW-0963">Cytoplasm</keyword>
<dbReference type="FunFam" id="2.70.50.30:FF:000004">
    <property type="entry name" value="Rho GDP-dissociation inhibitor 1"/>
    <property type="match status" value="2"/>
</dbReference>
<evidence type="ECO:0000256" key="2">
    <source>
        <dbReference type="ARBA" id="ARBA00009758"/>
    </source>
</evidence>
<dbReference type="PANTHER" id="PTHR10980:SF8">
    <property type="entry name" value="RHO GDP-DISSOCIATION INHIBITOR 3"/>
    <property type="match status" value="1"/>
</dbReference>
<dbReference type="Pfam" id="PF02115">
    <property type="entry name" value="Rho_GDI"/>
    <property type="match status" value="2"/>
</dbReference>
<dbReference type="Gene3D" id="2.70.50.30">
    <property type="entry name" value="Coagulation Factor XIII, subunit A, domain 1"/>
    <property type="match status" value="2"/>
</dbReference>
<keyword evidence="3" id="KW-0343">GTPase activation</keyword>
<dbReference type="SUPFAM" id="SSF81296">
    <property type="entry name" value="E set domains"/>
    <property type="match status" value="2"/>
</dbReference>
<evidence type="ECO:0000256" key="1">
    <source>
        <dbReference type="ARBA" id="ARBA00004496"/>
    </source>
</evidence>
<dbReference type="GO" id="GO:0007266">
    <property type="term" value="P:Rho protein signal transduction"/>
    <property type="evidence" value="ECO:0007669"/>
    <property type="project" value="InterPro"/>
</dbReference>
<dbReference type="GO" id="GO:0005096">
    <property type="term" value="F:GTPase activator activity"/>
    <property type="evidence" value="ECO:0007669"/>
    <property type="project" value="UniProtKB-KW"/>
</dbReference>
<reference evidence="5" key="1">
    <citation type="journal article" date="2019" name="Gigascience">
        <title>High-coverage genomes to elucidate the evolution of penguins.</title>
        <authorList>
            <person name="Pan H."/>
            <person name="Cole T.L."/>
            <person name="Bi X."/>
            <person name="Fang M."/>
            <person name="Zhou C."/>
            <person name="Yang Z."/>
            <person name="Ksepka D.T."/>
            <person name="Hart T."/>
            <person name="Bouzat J.L."/>
            <person name="Argilla L.S."/>
            <person name="Bertelsen M.F."/>
            <person name="Boersma P.D."/>
            <person name="Bost C.A."/>
            <person name="Cherel Y."/>
            <person name="Dann P."/>
            <person name="Fiddaman S.R."/>
            <person name="Howard P."/>
            <person name="Labuschagne K."/>
            <person name="Mattern T."/>
            <person name="Miller G."/>
            <person name="Parker P."/>
            <person name="Phillips R.A."/>
            <person name="Quillfeldt P."/>
            <person name="Ryan P.G."/>
            <person name="Taylor H."/>
            <person name="Thompson D.R."/>
            <person name="Young M.J."/>
            <person name="Ellegaard M.R."/>
            <person name="Gilbert M.T.P."/>
            <person name="Sinding M.S."/>
            <person name="Pacheco G."/>
            <person name="Shepherd L.D."/>
            <person name="Tennyson A.J.D."/>
            <person name="Grosser S."/>
            <person name="Kay E."/>
            <person name="Nupen L.J."/>
            <person name="Ellenberg U."/>
            <person name="Houston D.M."/>
            <person name="Reeve A.H."/>
            <person name="Johnson K."/>
            <person name="Masello J.F."/>
            <person name="Stracke T."/>
            <person name="McKinlay B."/>
            <person name="Borboroglu P.G."/>
            <person name="Zhang D.X."/>
            <person name="Zhang G."/>
        </authorList>
    </citation>
    <scope>NUCLEOTIDE SEQUENCE</scope>
    <source>
        <strain evidence="5">10/9/18-1</strain>
    </source>
</reference>
<evidence type="ECO:0000256" key="4">
    <source>
        <dbReference type="ARBA" id="ARBA00022490"/>
    </source>
</evidence>
<dbReference type="GO" id="GO:0005094">
    <property type="term" value="F:Rho GDP-dissociation inhibitor activity"/>
    <property type="evidence" value="ECO:0007669"/>
    <property type="project" value="InterPro"/>
</dbReference>
<dbReference type="AlphaFoldDB" id="A0A8S9EL54"/>
<evidence type="ECO:0000313" key="5">
    <source>
        <dbReference type="EMBL" id="KAF1484978.1"/>
    </source>
</evidence>
<dbReference type="EMBL" id="VULB01008977">
    <property type="protein sequence ID" value="KAF1484978.1"/>
    <property type="molecule type" value="Genomic_DNA"/>
</dbReference>
<proteinExistence type="inferred from homology"/>